<dbReference type="Proteomes" id="UP000198597">
    <property type="component" value="Unassembled WGS sequence"/>
</dbReference>
<evidence type="ECO:0000256" key="2">
    <source>
        <dbReference type="ARBA" id="ARBA00004651"/>
    </source>
</evidence>
<dbReference type="Gene3D" id="1.10.8.500">
    <property type="entry name" value="HAMP domain in histidine kinase"/>
    <property type="match status" value="1"/>
</dbReference>
<reference evidence="17 18" key="1">
    <citation type="submission" date="2016-10" db="EMBL/GenBank/DDBJ databases">
        <authorList>
            <person name="de Groot N.N."/>
        </authorList>
    </citation>
    <scope>NUCLEOTIDE SEQUENCE [LARGE SCALE GENOMIC DNA]</scope>
    <source>
        <strain evidence="17 18">DSM 12272</strain>
    </source>
</reference>
<dbReference type="Gene3D" id="1.10.287.130">
    <property type="match status" value="1"/>
</dbReference>
<dbReference type="GO" id="GO:0000155">
    <property type="term" value="F:phosphorelay sensor kinase activity"/>
    <property type="evidence" value="ECO:0007669"/>
    <property type="project" value="InterPro"/>
</dbReference>
<dbReference type="SMART" id="SM00304">
    <property type="entry name" value="HAMP"/>
    <property type="match status" value="1"/>
</dbReference>
<evidence type="ECO:0000256" key="3">
    <source>
        <dbReference type="ARBA" id="ARBA00012438"/>
    </source>
</evidence>
<organism evidence="17 18">
    <name type="scientific">Clostridium gasigenes</name>
    <dbReference type="NCBI Taxonomy" id="94869"/>
    <lineage>
        <taxon>Bacteria</taxon>
        <taxon>Bacillati</taxon>
        <taxon>Bacillota</taxon>
        <taxon>Clostridia</taxon>
        <taxon>Eubacteriales</taxon>
        <taxon>Clostridiaceae</taxon>
        <taxon>Clostridium</taxon>
    </lineage>
</organism>
<dbReference type="InterPro" id="IPR050398">
    <property type="entry name" value="HssS/ArlS-like"/>
</dbReference>
<dbReference type="Gene3D" id="3.30.565.10">
    <property type="entry name" value="Histidine kinase-like ATPase, C-terminal domain"/>
    <property type="match status" value="1"/>
</dbReference>
<dbReference type="InterPro" id="IPR003594">
    <property type="entry name" value="HATPase_dom"/>
</dbReference>
<dbReference type="PROSITE" id="PS50109">
    <property type="entry name" value="HIS_KIN"/>
    <property type="match status" value="1"/>
</dbReference>
<dbReference type="Gene3D" id="3.30.450.20">
    <property type="entry name" value="PAS domain"/>
    <property type="match status" value="1"/>
</dbReference>
<dbReference type="SUPFAM" id="SSF55874">
    <property type="entry name" value="ATPase domain of HSP90 chaperone/DNA topoisomerase II/histidine kinase"/>
    <property type="match status" value="1"/>
</dbReference>
<keyword evidence="9 17" id="KW-0418">Kinase</keyword>
<evidence type="ECO:0000256" key="12">
    <source>
        <dbReference type="ARBA" id="ARBA00023012"/>
    </source>
</evidence>
<protein>
    <recommendedName>
        <fullName evidence="3">histidine kinase</fullName>
        <ecNumber evidence="3">2.7.13.3</ecNumber>
    </recommendedName>
</protein>
<name>A0A1H0VSD7_9CLOT</name>
<dbReference type="PANTHER" id="PTHR45528">
    <property type="entry name" value="SENSOR HISTIDINE KINASE CPXA"/>
    <property type="match status" value="1"/>
</dbReference>
<evidence type="ECO:0000256" key="7">
    <source>
        <dbReference type="ARBA" id="ARBA00022692"/>
    </source>
</evidence>
<evidence type="ECO:0000256" key="10">
    <source>
        <dbReference type="ARBA" id="ARBA00022840"/>
    </source>
</evidence>
<dbReference type="GO" id="GO:0005524">
    <property type="term" value="F:ATP binding"/>
    <property type="evidence" value="ECO:0007669"/>
    <property type="project" value="UniProtKB-KW"/>
</dbReference>
<dbReference type="InterPro" id="IPR005467">
    <property type="entry name" value="His_kinase_dom"/>
</dbReference>
<dbReference type="FunFam" id="1.10.287.130:FF:000001">
    <property type="entry name" value="Two-component sensor histidine kinase"/>
    <property type="match status" value="1"/>
</dbReference>
<evidence type="ECO:0000256" key="1">
    <source>
        <dbReference type="ARBA" id="ARBA00000085"/>
    </source>
</evidence>
<dbReference type="InterPro" id="IPR003660">
    <property type="entry name" value="HAMP_dom"/>
</dbReference>
<dbReference type="PANTHER" id="PTHR45528:SF1">
    <property type="entry name" value="SENSOR HISTIDINE KINASE CPXA"/>
    <property type="match status" value="1"/>
</dbReference>
<dbReference type="InterPro" id="IPR036097">
    <property type="entry name" value="HisK_dim/P_sf"/>
</dbReference>
<keyword evidence="12" id="KW-0902">Two-component regulatory system</keyword>
<feature type="domain" description="Histidine kinase" evidence="15">
    <location>
        <begin position="258"/>
        <end position="471"/>
    </location>
</feature>
<sequence length="474" mass="53514">MENTKIKNIKIKSIRTKLIKDFFIVIFSTIVILDVFLMVFVRKYYYDNTEQLLKSQIEVSANFYSKHFSASTLIDNIYDNVDSFWSQSNAQVEILDKNGDLIMDSIGVRDDNILKTDDIGKALQGQSARWVGNVSYYENKVMIVSQPLVSDGEVLGVIRFITSLKDIDGTINTILIFFFSISIVVLGIGILLSIVIANSIINPIKSLTKVAEKMAGGNLKIRSNIQDNNEVGKLAETFNLMADELEKREQLKNEFISSVSHELRTPLTAIKGWAITLNDETTDNETLKIGFEIIENETDRLSVMVEELLGFSKLLNGEITLRRTKLDLDLFVNHVETYMGPRANREGLLFEVKILNSLGNVYIDRDRFKQVLINILDNSFKFTETLGKINLTVSKEHNKIIFIINDTGCGISEEDLPKVKEKFFKGKNSKSQNGIGLSICDEIIRLHKGTFNIKSKIDVGTVVEIIIPTTSEVE</sequence>
<keyword evidence="5" id="KW-0597">Phosphoprotein</keyword>
<keyword evidence="18" id="KW-1185">Reference proteome</keyword>
<keyword evidence="13 14" id="KW-0472">Membrane</keyword>
<dbReference type="CDD" id="cd06225">
    <property type="entry name" value="HAMP"/>
    <property type="match status" value="1"/>
</dbReference>
<comment type="subcellular location">
    <subcellularLocation>
        <location evidence="2">Cell membrane</location>
        <topology evidence="2">Multi-pass membrane protein</topology>
    </subcellularLocation>
</comment>
<dbReference type="EC" id="2.7.13.3" evidence="3"/>
<comment type="catalytic activity">
    <reaction evidence="1">
        <text>ATP + protein L-histidine = ADP + protein N-phospho-L-histidine.</text>
        <dbReference type="EC" id="2.7.13.3"/>
    </reaction>
</comment>
<dbReference type="EMBL" id="FNJM01000019">
    <property type="protein sequence ID" value="SDP81284.1"/>
    <property type="molecule type" value="Genomic_DNA"/>
</dbReference>
<evidence type="ECO:0000259" key="16">
    <source>
        <dbReference type="PROSITE" id="PS50885"/>
    </source>
</evidence>
<dbReference type="Pfam" id="PF00672">
    <property type="entry name" value="HAMP"/>
    <property type="match status" value="1"/>
</dbReference>
<keyword evidence="6" id="KW-0808">Transferase</keyword>
<dbReference type="SUPFAM" id="SSF47384">
    <property type="entry name" value="Homodimeric domain of signal transducing histidine kinase"/>
    <property type="match status" value="1"/>
</dbReference>
<dbReference type="InterPro" id="IPR029151">
    <property type="entry name" value="Sensor-like_sf"/>
</dbReference>
<evidence type="ECO:0000256" key="8">
    <source>
        <dbReference type="ARBA" id="ARBA00022741"/>
    </source>
</evidence>
<keyword evidence="4" id="KW-1003">Cell membrane</keyword>
<feature type="transmembrane region" description="Helical" evidence="14">
    <location>
        <begin position="21"/>
        <end position="41"/>
    </location>
</feature>
<dbReference type="GO" id="GO:0005886">
    <property type="term" value="C:plasma membrane"/>
    <property type="evidence" value="ECO:0007669"/>
    <property type="project" value="UniProtKB-SubCell"/>
</dbReference>
<dbReference type="InterPro" id="IPR003661">
    <property type="entry name" value="HisK_dim/P_dom"/>
</dbReference>
<dbReference type="PRINTS" id="PR00344">
    <property type="entry name" value="BCTRLSENSOR"/>
</dbReference>
<evidence type="ECO:0000256" key="6">
    <source>
        <dbReference type="ARBA" id="ARBA00022679"/>
    </source>
</evidence>
<evidence type="ECO:0000256" key="11">
    <source>
        <dbReference type="ARBA" id="ARBA00022989"/>
    </source>
</evidence>
<evidence type="ECO:0000256" key="5">
    <source>
        <dbReference type="ARBA" id="ARBA00022553"/>
    </source>
</evidence>
<dbReference type="InterPro" id="IPR004358">
    <property type="entry name" value="Sig_transdc_His_kin-like_C"/>
</dbReference>
<evidence type="ECO:0000313" key="17">
    <source>
        <dbReference type="EMBL" id="SDP81284.1"/>
    </source>
</evidence>
<evidence type="ECO:0000256" key="4">
    <source>
        <dbReference type="ARBA" id="ARBA00022475"/>
    </source>
</evidence>
<evidence type="ECO:0000256" key="13">
    <source>
        <dbReference type="ARBA" id="ARBA00023136"/>
    </source>
</evidence>
<gene>
    <name evidence="17" type="ORF">SAMN04488529_1195</name>
</gene>
<dbReference type="Pfam" id="PF02518">
    <property type="entry name" value="HATPase_c"/>
    <property type="match status" value="1"/>
</dbReference>
<accession>A0A1H0VSD7</accession>
<proteinExistence type="predicted"/>
<feature type="domain" description="HAMP" evidence="16">
    <location>
        <begin position="198"/>
        <end position="250"/>
    </location>
</feature>
<evidence type="ECO:0000256" key="14">
    <source>
        <dbReference type="SAM" id="Phobius"/>
    </source>
</evidence>
<keyword evidence="11 14" id="KW-1133">Transmembrane helix</keyword>
<dbReference type="Pfam" id="PF00512">
    <property type="entry name" value="HisKA"/>
    <property type="match status" value="1"/>
</dbReference>
<evidence type="ECO:0000313" key="18">
    <source>
        <dbReference type="Proteomes" id="UP000198597"/>
    </source>
</evidence>
<dbReference type="SUPFAM" id="SSF158472">
    <property type="entry name" value="HAMP domain-like"/>
    <property type="match status" value="1"/>
</dbReference>
<dbReference type="SUPFAM" id="SSF103190">
    <property type="entry name" value="Sensory domain-like"/>
    <property type="match status" value="1"/>
</dbReference>
<dbReference type="CDD" id="cd00082">
    <property type="entry name" value="HisKA"/>
    <property type="match status" value="1"/>
</dbReference>
<dbReference type="InterPro" id="IPR036890">
    <property type="entry name" value="HATPase_C_sf"/>
</dbReference>
<keyword evidence="7 14" id="KW-0812">Transmembrane</keyword>
<keyword evidence="8" id="KW-0547">Nucleotide-binding</keyword>
<keyword evidence="10" id="KW-0067">ATP-binding</keyword>
<dbReference type="AlphaFoldDB" id="A0A1H0VSD7"/>
<evidence type="ECO:0000259" key="15">
    <source>
        <dbReference type="PROSITE" id="PS50109"/>
    </source>
</evidence>
<dbReference type="PROSITE" id="PS50885">
    <property type="entry name" value="HAMP"/>
    <property type="match status" value="1"/>
</dbReference>
<dbReference type="SMART" id="SM00388">
    <property type="entry name" value="HisKA"/>
    <property type="match status" value="1"/>
</dbReference>
<dbReference type="STRING" id="94869.SAMN04488529_1195"/>
<feature type="transmembrane region" description="Helical" evidence="14">
    <location>
        <begin position="174"/>
        <end position="197"/>
    </location>
</feature>
<dbReference type="SMART" id="SM00387">
    <property type="entry name" value="HATPase_c"/>
    <property type="match status" value="1"/>
</dbReference>
<evidence type="ECO:0000256" key="9">
    <source>
        <dbReference type="ARBA" id="ARBA00022777"/>
    </source>
</evidence>